<keyword evidence="2" id="KW-0378">Hydrolase</keyword>
<dbReference type="CDD" id="cd04683">
    <property type="entry name" value="NUDIX_Hydrolase"/>
    <property type="match status" value="1"/>
</dbReference>
<sequence>MTSSPTTTDPLPRHIPEPSGTAALLIDDAGRYLLHLRDAHKPIWRPGHWAFLGGHNEPGETCDQGIARELCEEAGLHIPDLTPFITVDTLDAAGSLHDRVLVYLGTLNRPAHEIPLHEGVQLRWTHAAETVHMTMDPGTAAVIHAHQADPLPRVGSEGGLPTVRVREASGHRDRSVVGAHLVLIRNGAVLLGKRHPCSVFAPSAWHTPAGHREQNESALACMIRETAEETGLTVTERDLTLVHTVDLVDPGSPTPRIQLFFAASDWEGEPTLREPDRCTEWRWWPLASLPDPTVEYTRVALEAISRGAPYTAMGWS</sequence>
<reference evidence="5" key="1">
    <citation type="journal article" date="2019" name="Int. J. Syst. Evol. Microbiol.">
        <title>The Global Catalogue of Microorganisms (GCM) 10K type strain sequencing project: providing services to taxonomists for standard genome sequencing and annotation.</title>
        <authorList>
            <consortium name="The Broad Institute Genomics Platform"/>
            <consortium name="The Broad Institute Genome Sequencing Center for Infectious Disease"/>
            <person name="Wu L."/>
            <person name="Ma J."/>
        </authorList>
    </citation>
    <scope>NUCLEOTIDE SEQUENCE [LARGE SCALE GENOMIC DNA]</scope>
    <source>
        <strain evidence="5">JCM 12763</strain>
    </source>
</reference>
<dbReference type="InterPro" id="IPR015797">
    <property type="entry name" value="NUDIX_hydrolase-like_dom_sf"/>
</dbReference>
<evidence type="ECO:0000256" key="2">
    <source>
        <dbReference type="ARBA" id="ARBA00022801"/>
    </source>
</evidence>
<feature type="domain" description="Nudix hydrolase" evidence="3">
    <location>
        <begin position="16"/>
        <end position="147"/>
    </location>
</feature>
<dbReference type="PROSITE" id="PS00893">
    <property type="entry name" value="NUDIX_BOX"/>
    <property type="match status" value="2"/>
</dbReference>
<dbReference type="Proteomes" id="UP001596242">
    <property type="component" value="Unassembled WGS sequence"/>
</dbReference>
<dbReference type="PROSITE" id="PS51462">
    <property type="entry name" value="NUDIX"/>
    <property type="match status" value="2"/>
</dbReference>
<name>A0ABW1M8L5_9ACTN</name>
<comment type="caution">
    <text evidence="4">The sequence shown here is derived from an EMBL/GenBank/DDBJ whole genome shotgun (WGS) entry which is preliminary data.</text>
</comment>
<evidence type="ECO:0000259" key="3">
    <source>
        <dbReference type="PROSITE" id="PS51462"/>
    </source>
</evidence>
<evidence type="ECO:0000313" key="4">
    <source>
        <dbReference type="EMBL" id="MFC6059970.1"/>
    </source>
</evidence>
<dbReference type="EMBL" id="JBHSPT010000104">
    <property type="protein sequence ID" value="MFC6059970.1"/>
    <property type="molecule type" value="Genomic_DNA"/>
</dbReference>
<gene>
    <name evidence="4" type="ORF">ACFP50_32620</name>
</gene>
<proteinExistence type="predicted"/>
<feature type="domain" description="Nudix hydrolase" evidence="3">
    <location>
        <begin position="174"/>
        <end position="306"/>
    </location>
</feature>
<dbReference type="InterPro" id="IPR000086">
    <property type="entry name" value="NUDIX_hydrolase_dom"/>
</dbReference>
<dbReference type="PANTHER" id="PTHR43046">
    <property type="entry name" value="GDP-MANNOSE MANNOSYL HYDROLASE"/>
    <property type="match status" value="1"/>
</dbReference>
<organism evidence="4 5">
    <name type="scientific">Streptomyces pratens</name>
    <dbReference type="NCBI Taxonomy" id="887456"/>
    <lineage>
        <taxon>Bacteria</taxon>
        <taxon>Bacillati</taxon>
        <taxon>Actinomycetota</taxon>
        <taxon>Actinomycetes</taxon>
        <taxon>Kitasatosporales</taxon>
        <taxon>Streptomycetaceae</taxon>
        <taxon>Streptomyces</taxon>
    </lineage>
</organism>
<evidence type="ECO:0000313" key="5">
    <source>
        <dbReference type="Proteomes" id="UP001596242"/>
    </source>
</evidence>
<dbReference type="InterPro" id="IPR020084">
    <property type="entry name" value="NUDIX_hydrolase_CS"/>
</dbReference>
<dbReference type="Pfam" id="PF00293">
    <property type="entry name" value="NUDIX"/>
    <property type="match status" value="2"/>
</dbReference>
<keyword evidence="5" id="KW-1185">Reference proteome</keyword>
<comment type="cofactor">
    <cofactor evidence="1">
        <name>Mg(2+)</name>
        <dbReference type="ChEBI" id="CHEBI:18420"/>
    </cofactor>
</comment>
<evidence type="ECO:0000256" key="1">
    <source>
        <dbReference type="ARBA" id="ARBA00001946"/>
    </source>
</evidence>
<dbReference type="PANTHER" id="PTHR43046:SF16">
    <property type="entry name" value="ADP-RIBOSE PYROPHOSPHATASE YJHB-RELATED"/>
    <property type="match status" value="1"/>
</dbReference>
<protein>
    <submittedName>
        <fullName evidence="4">NUDIX domain-containing protein</fullName>
    </submittedName>
</protein>
<dbReference type="SUPFAM" id="SSF55811">
    <property type="entry name" value="Nudix"/>
    <property type="match status" value="2"/>
</dbReference>
<dbReference type="Gene3D" id="3.90.79.10">
    <property type="entry name" value="Nucleoside Triphosphate Pyrophosphohydrolase"/>
    <property type="match status" value="2"/>
</dbReference>
<dbReference type="RefSeq" id="WP_386405211.1">
    <property type="nucleotide sequence ID" value="NZ_JBHSPT010000104.1"/>
</dbReference>
<accession>A0ABW1M8L5</accession>